<organism evidence="1 2">
    <name type="scientific">Plakobranchus ocellatus</name>
    <dbReference type="NCBI Taxonomy" id="259542"/>
    <lineage>
        <taxon>Eukaryota</taxon>
        <taxon>Metazoa</taxon>
        <taxon>Spiralia</taxon>
        <taxon>Lophotrochozoa</taxon>
        <taxon>Mollusca</taxon>
        <taxon>Gastropoda</taxon>
        <taxon>Heterobranchia</taxon>
        <taxon>Euthyneura</taxon>
        <taxon>Panpulmonata</taxon>
        <taxon>Sacoglossa</taxon>
        <taxon>Placobranchoidea</taxon>
        <taxon>Plakobranchidae</taxon>
        <taxon>Plakobranchus</taxon>
    </lineage>
</organism>
<proteinExistence type="predicted"/>
<evidence type="ECO:0000313" key="2">
    <source>
        <dbReference type="Proteomes" id="UP000735302"/>
    </source>
</evidence>
<keyword evidence="2" id="KW-1185">Reference proteome</keyword>
<sequence>MSMIFSFLPDVGDSPLRLSWQCFSSPYGASTLKAAAHDSNNTCLKILCYFGESAHQVGNLSKRRSYHQGVLQPGLTSVTLLDKEKRGCHSLTML</sequence>
<protein>
    <submittedName>
        <fullName evidence="1">Uncharacterized protein</fullName>
    </submittedName>
</protein>
<evidence type="ECO:0000313" key="1">
    <source>
        <dbReference type="EMBL" id="GFO26721.1"/>
    </source>
</evidence>
<accession>A0AAV4C1S9</accession>
<dbReference type="EMBL" id="BLXT01005858">
    <property type="protein sequence ID" value="GFO26721.1"/>
    <property type="molecule type" value="Genomic_DNA"/>
</dbReference>
<comment type="caution">
    <text evidence="1">The sequence shown here is derived from an EMBL/GenBank/DDBJ whole genome shotgun (WGS) entry which is preliminary data.</text>
</comment>
<dbReference type="Proteomes" id="UP000735302">
    <property type="component" value="Unassembled WGS sequence"/>
</dbReference>
<reference evidence="1 2" key="1">
    <citation type="journal article" date="2021" name="Elife">
        <title>Chloroplast acquisition without the gene transfer in kleptoplastic sea slugs, Plakobranchus ocellatus.</title>
        <authorList>
            <person name="Maeda T."/>
            <person name="Takahashi S."/>
            <person name="Yoshida T."/>
            <person name="Shimamura S."/>
            <person name="Takaki Y."/>
            <person name="Nagai Y."/>
            <person name="Toyoda A."/>
            <person name="Suzuki Y."/>
            <person name="Arimoto A."/>
            <person name="Ishii H."/>
            <person name="Satoh N."/>
            <person name="Nishiyama T."/>
            <person name="Hasebe M."/>
            <person name="Maruyama T."/>
            <person name="Minagawa J."/>
            <person name="Obokata J."/>
            <person name="Shigenobu S."/>
        </authorList>
    </citation>
    <scope>NUCLEOTIDE SEQUENCE [LARGE SCALE GENOMIC DNA]</scope>
</reference>
<gene>
    <name evidence="1" type="ORF">PoB_005322600</name>
</gene>
<name>A0AAV4C1S9_9GAST</name>
<dbReference type="AlphaFoldDB" id="A0AAV4C1S9"/>